<dbReference type="RefSeq" id="XP_008575659.1">
    <property type="nucleotide sequence ID" value="XM_008577437.1"/>
</dbReference>
<evidence type="ECO:0000313" key="3">
    <source>
        <dbReference type="RefSeq" id="XP_008575659.1"/>
    </source>
</evidence>
<name>A0ABM0R4W8_GALVR</name>
<proteinExistence type="predicted"/>
<reference evidence="3" key="1">
    <citation type="submission" date="2025-08" db="UniProtKB">
        <authorList>
            <consortium name="RefSeq"/>
        </authorList>
    </citation>
    <scope>IDENTIFICATION</scope>
</reference>
<feature type="region of interest" description="Disordered" evidence="1">
    <location>
        <begin position="272"/>
        <end position="292"/>
    </location>
</feature>
<dbReference type="Proteomes" id="UP000694923">
    <property type="component" value="Unplaced"/>
</dbReference>
<keyword evidence="2" id="KW-1185">Reference proteome</keyword>
<feature type="region of interest" description="Disordered" evidence="1">
    <location>
        <begin position="1"/>
        <end position="191"/>
    </location>
</feature>
<feature type="compositionally biased region" description="Pro residues" evidence="1">
    <location>
        <begin position="137"/>
        <end position="149"/>
    </location>
</feature>
<organism evidence="2 3">
    <name type="scientific">Galeopterus variegatus</name>
    <name type="common">Malayan flying lemur</name>
    <name type="synonym">Cynocephalus variegatus</name>
    <dbReference type="NCBI Taxonomy" id="482537"/>
    <lineage>
        <taxon>Eukaryota</taxon>
        <taxon>Metazoa</taxon>
        <taxon>Chordata</taxon>
        <taxon>Craniata</taxon>
        <taxon>Vertebrata</taxon>
        <taxon>Euteleostomi</taxon>
        <taxon>Mammalia</taxon>
        <taxon>Eutheria</taxon>
        <taxon>Euarchontoglires</taxon>
        <taxon>Dermoptera</taxon>
        <taxon>Cynocephalidae</taxon>
        <taxon>Galeopterus</taxon>
    </lineage>
</organism>
<accession>A0ABM0R4W8</accession>
<evidence type="ECO:0000313" key="2">
    <source>
        <dbReference type="Proteomes" id="UP000694923"/>
    </source>
</evidence>
<sequence length="366" mass="38929">MRGWLLATGGLERNPHPDPEGRDSPRERWAPRSAPGPASLESAEDPAGSRKEGSRRPQTTRALPCLKERDPNSGSSENGKRGDRTPVRAGAHHHWLPPPSPATMAGRSLPSMTVADGASLPRRLRCPARTGAVPGRPAEPLPPRPPFPRTPEKRLPGACSLRTRTGRRRPVTPPLLTLPSRGWVGGSGEGARTAQAGSACASARAPSRDRWDPALGESRELANGLKVPGTFLLRAQSFALCLAEVRCHTSFSLQPGMSLSPQTGKMLEQKEGTGAQNLARKHPPGSRRGGPDVVHAPHVVLGSDAGLWRSPARGRQSGVAMGGASDRPAEPGEEVEACCWSAMTASCARSPFTRWPGPLSLSHNRR</sequence>
<gene>
    <name evidence="3" type="primary">LOC103594230</name>
</gene>
<feature type="region of interest" description="Disordered" evidence="1">
    <location>
        <begin position="311"/>
        <end position="331"/>
    </location>
</feature>
<evidence type="ECO:0000256" key="1">
    <source>
        <dbReference type="SAM" id="MobiDB-lite"/>
    </source>
</evidence>
<feature type="compositionally biased region" description="Basic and acidic residues" evidence="1">
    <location>
        <begin position="13"/>
        <end position="30"/>
    </location>
</feature>
<protein>
    <submittedName>
        <fullName evidence="3">Uncharacterized protein</fullName>
    </submittedName>
</protein>
<dbReference type="GeneID" id="103594230"/>